<dbReference type="AlphaFoldDB" id="A0A4V2IVP7"/>
<keyword evidence="1 3" id="KW-0808">Transferase</keyword>
<comment type="function">
    <text evidence="3">Catalyzes the formation of 4-diphosphocytidyl-2-C-methyl-D-erythritol from CTP and 2-C-methyl-D-erythritol 4-phosphate (MEP).</text>
</comment>
<organism evidence="4 5">
    <name type="scientific">Aquirufa antheringensis</name>
    <dbReference type="NCBI Taxonomy" id="2516559"/>
    <lineage>
        <taxon>Bacteria</taxon>
        <taxon>Pseudomonadati</taxon>
        <taxon>Bacteroidota</taxon>
        <taxon>Cytophagia</taxon>
        <taxon>Cytophagales</taxon>
        <taxon>Flectobacillaceae</taxon>
        <taxon>Aquirufa</taxon>
    </lineage>
</organism>
<dbReference type="Proteomes" id="UP000293583">
    <property type="component" value="Unassembled WGS sequence"/>
</dbReference>
<keyword evidence="2 3" id="KW-0548">Nucleotidyltransferase</keyword>
<dbReference type="SUPFAM" id="SSF53448">
    <property type="entry name" value="Nucleotide-diphospho-sugar transferases"/>
    <property type="match status" value="1"/>
</dbReference>
<proteinExistence type="inferred from homology"/>
<dbReference type="GO" id="GO:0050518">
    <property type="term" value="F:2-C-methyl-D-erythritol 4-phosphate cytidylyltransferase activity"/>
    <property type="evidence" value="ECO:0007669"/>
    <property type="project" value="UniProtKB-UniRule"/>
</dbReference>
<reference evidence="4 5" key="1">
    <citation type="submission" date="2019-02" db="EMBL/GenBank/DDBJ databases">
        <title>Genome of a new Bacteroidetes strain.</title>
        <authorList>
            <person name="Pitt A."/>
        </authorList>
    </citation>
    <scope>NUCLEOTIDE SEQUENCE [LARGE SCALE GENOMIC DNA]</scope>
    <source>
        <strain evidence="4 5">103A-SOEBACH</strain>
    </source>
</reference>
<name>A0A4V2IVP7_9BACT</name>
<dbReference type="InterPro" id="IPR050088">
    <property type="entry name" value="IspD/TarI_cytidylyltransf_bact"/>
</dbReference>
<dbReference type="HAMAP" id="MF_00108">
    <property type="entry name" value="IspD"/>
    <property type="match status" value="1"/>
</dbReference>
<dbReference type="PANTHER" id="PTHR32125">
    <property type="entry name" value="2-C-METHYL-D-ERYTHRITOL 4-PHOSPHATE CYTIDYLYLTRANSFERASE, CHLOROPLASTIC"/>
    <property type="match status" value="1"/>
</dbReference>
<accession>A0A4V2IVP7</accession>
<feature type="site" description="Positions MEP for the nucleophilic attack" evidence="3">
    <location>
        <position position="152"/>
    </location>
</feature>
<dbReference type="FunFam" id="3.90.550.10:FF:000003">
    <property type="entry name" value="2-C-methyl-D-erythritol 4-phosphate cytidylyltransferase"/>
    <property type="match status" value="1"/>
</dbReference>
<dbReference type="NCBIfam" id="TIGR00453">
    <property type="entry name" value="ispD"/>
    <property type="match status" value="1"/>
</dbReference>
<keyword evidence="3" id="KW-0414">Isoprene biosynthesis</keyword>
<protein>
    <recommendedName>
        <fullName evidence="3">2-C-methyl-D-erythritol 4-phosphate cytidylyltransferase</fullName>
        <ecNumber evidence="3">2.7.7.60</ecNumber>
    </recommendedName>
    <alternativeName>
        <fullName evidence="3">4-diphosphocytidyl-2C-methyl-D-erythritol synthase</fullName>
    </alternativeName>
    <alternativeName>
        <fullName evidence="3">MEP cytidylyltransferase</fullName>
        <shortName evidence="3">MCT</shortName>
    </alternativeName>
</protein>
<dbReference type="RefSeq" id="WP_130923225.1">
    <property type="nucleotide sequence ID" value="NZ_JAANOL010000001.1"/>
</dbReference>
<comment type="caution">
    <text evidence="4">The sequence shown here is derived from an EMBL/GenBank/DDBJ whole genome shotgun (WGS) entry which is preliminary data.</text>
</comment>
<dbReference type="CDD" id="cd02516">
    <property type="entry name" value="CDP-ME_synthetase"/>
    <property type="match status" value="1"/>
</dbReference>
<dbReference type="EC" id="2.7.7.60" evidence="3"/>
<feature type="site" description="Transition state stabilizer" evidence="3">
    <location>
        <position position="15"/>
    </location>
</feature>
<sequence length="221" mass="24526">MKKYAIIVAGGSGQRMQSAVPKQFLLLQGKPVLYHTLAAFYKADASTEIILVLPVDQFAYWETLIIGLPPIPHRLVAGGNSRFQSSQQAIQTLSEDGMVAIHDGVRPLIEPALITTSFLEASEKGNAVLAVASKDSVRFYSADKKRFEHLNRDSIRLIQTPQIFSVKDLKEAFMQEYSDDFTDDARVVEALGIQINLVEGSYENIKITTPEDLLLAEVLMK</sequence>
<dbReference type="InterPro" id="IPR001228">
    <property type="entry name" value="IspD"/>
</dbReference>
<evidence type="ECO:0000313" key="5">
    <source>
        <dbReference type="Proteomes" id="UP000293583"/>
    </source>
</evidence>
<dbReference type="Gene3D" id="3.90.550.10">
    <property type="entry name" value="Spore Coat Polysaccharide Biosynthesis Protein SpsA, Chain A"/>
    <property type="match status" value="1"/>
</dbReference>
<keyword evidence="5" id="KW-1185">Reference proteome</keyword>
<comment type="catalytic activity">
    <reaction evidence="3">
        <text>2-C-methyl-D-erythritol 4-phosphate + CTP + H(+) = 4-CDP-2-C-methyl-D-erythritol + diphosphate</text>
        <dbReference type="Rhea" id="RHEA:13429"/>
        <dbReference type="ChEBI" id="CHEBI:15378"/>
        <dbReference type="ChEBI" id="CHEBI:33019"/>
        <dbReference type="ChEBI" id="CHEBI:37563"/>
        <dbReference type="ChEBI" id="CHEBI:57823"/>
        <dbReference type="ChEBI" id="CHEBI:58262"/>
        <dbReference type="EC" id="2.7.7.60"/>
    </reaction>
</comment>
<dbReference type="EMBL" id="SEWY01000003">
    <property type="protein sequence ID" value="TBH73075.1"/>
    <property type="molecule type" value="Genomic_DNA"/>
</dbReference>
<dbReference type="NCBIfam" id="NF001186">
    <property type="entry name" value="PRK00155.2-3"/>
    <property type="match status" value="1"/>
</dbReference>
<dbReference type="OrthoDB" id="9806837at2"/>
<comment type="pathway">
    <text evidence="3">Isoprenoid biosynthesis; isopentenyl diphosphate biosynthesis via DXP pathway; isopentenyl diphosphate from 1-deoxy-D-xylulose 5-phosphate: step 2/6.</text>
</comment>
<dbReference type="PANTHER" id="PTHR32125:SF4">
    <property type="entry name" value="2-C-METHYL-D-ERYTHRITOL 4-PHOSPHATE CYTIDYLYLTRANSFERASE, CHLOROPLASTIC"/>
    <property type="match status" value="1"/>
</dbReference>
<evidence type="ECO:0000313" key="4">
    <source>
        <dbReference type="EMBL" id="TBH73075.1"/>
    </source>
</evidence>
<dbReference type="InterPro" id="IPR029044">
    <property type="entry name" value="Nucleotide-diphossugar_trans"/>
</dbReference>
<dbReference type="UniPathway" id="UPA00056">
    <property type="reaction ID" value="UER00093"/>
</dbReference>
<comment type="similarity">
    <text evidence="3">Belongs to the IspD/TarI cytidylyltransferase family. IspD subfamily.</text>
</comment>
<dbReference type="GO" id="GO:0019288">
    <property type="term" value="P:isopentenyl diphosphate biosynthetic process, methylerythritol 4-phosphate pathway"/>
    <property type="evidence" value="ECO:0007669"/>
    <property type="project" value="UniProtKB-UniRule"/>
</dbReference>
<dbReference type="InterPro" id="IPR034683">
    <property type="entry name" value="IspD/TarI"/>
</dbReference>
<evidence type="ECO:0000256" key="1">
    <source>
        <dbReference type="ARBA" id="ARBA00022679"/>
    </source>
</evidence>
<feature type="site" description="Transition state stabilizer" evidence="3">
    <location>
        <position position="22"/>
    </location>
</feature>
<gene>
    <name evidence="3" type="primary">ispD</name>
    <name evidence="4" type="ORF">EWU20_06790</name>
</gene>
<evidence type="ECO:0000256" key="3">
    <source>
        <dbReference type="HAMAP-Rule" id="MF_00108"/>
    </source>
</evidence>
<feature type="site" description="Positions MEP for the nucleophilic attack" evidence="3">
    <location>
        <position position="206"/>
    </location>
</feature>
<evidence type="ECO:0000256" key="2">
    <source>
        <dbReference type="ARBA" id="ARBA00022695"/>
    </source>
</evidence>
<dbReference type="Pfam" id="PF01128">
    <property type="entry name" value="IspD"/>
    <property type="match status" value="1"/>
</dbReference>